<evidence type="ECO:0000256" key="1">
    <source>
        <dbReference type="ARBA" id="ARBA00004429"/>
    </source>
</evidence>
<feature type="transmembrane region" description="Helical" evidence="6">
    <location>
        <begin position="165"/>
        <end position="185"/>
    </location>
</feature>
<dbReference type="Gene3D" id="1.20.1530.10">
    <property type="entry name" value="Na+/H+ antiporter like domain"/>
    <property type="match status" value="1"/>
</dbReference>
<dbReference type="InterPro" id="IPR023171">
    <property type="entry name" value="Na/H_antiporter_dom_sf"/>
</dbReference>
<evidence type="ECO:0000256" key="5">
    <source>
        <dbReference type="ARBA" id="ARBA00023136"/>
    </source>
</evidence>
<feature type="transmembrane region" description="Helical" evidence="6">
    <location>
        <begin position="375"/>
        <end position="393"/>
    </location>
</feature>
<proteinExistence type="inferred from homology"/>
<keyword evidence="4 6" id="KW-1133">Transmembrane helix</keyword>
<name>A0A1J5Q6N5_9ZZZZ</name>
<feature type="transmembrane region" description="Helical" evidence="6">
    <location>
        <begin position="191"/>
        <end position="207"/>
    </location>
</feature>
<evidence type="ECO:0000256" key="6">
    <source>
        <dbReference type="SAM" id="Phobius"/>
    </source>
</evidence>
<feature type="transmembrane region" description="Helical" evidence="6">
    <location>
        <begin position="131"/>
        <end position="153"/>
    </location>
</feature>
<evidence type="ECO:0000256" key="2">
    <source>
        <dbReference type="ARBA" id="ARBA00022475"/>
    </source>
</evidence>
<dbReference type="PANTHER" id="PTHR30341">
    <property type="entry name" value="SODIUM ION/PROTON ANTIPORTER NHAA-RELATED"/>
    <property type="match status" value="1"/>
</dbReference>
<sequence length="405" mass="43554">MAGDRELFPRPTGREIGAIRQFLSTELIGGTALFLAVASALVISNSPIRSVYTSITHFEIGYGAFRLDVKTWAADGLLAIFFALAGLELRREMTYGDLRNPRRAALPIIAALCGMAGPAVIYSLINRSDPIALHAWVIPTSTDLAFCLTILGIAGSRIPTALRAFLLTLAITDDIAAIILIAIFYSQTIKWRYLIPSLIVLAAYALLQRKGFTSGWLALPLGICAWALMQQSGVHATVAGVLIGLLTNPHGDRRGASAVERFERILSPISALISVPFFAFVTIGIAISSRDLELLAHDKITSSIVVSRLFGKVIGIVGGAWLISKITRAELSPNLSWWDVTAIGILGGIGFSVSLLVAVVSLGGHPDRLMAAESGILFSGIISALLAIVTLQLRNRWYRRLEPTN</sequence>
<evidence type="ECO:0000256" key="4">
    <source>
        <dbReference type="ARBA" id="ARBA00022989"/>
    </source>
</evidence>
<dbReference type="GO" id="GO:0015385">
    <property type="term" value="F:sodium:proton antiporter activity"/>
    <property type="evidence" value="ECO:0007669"/>
    <property type="project" value="TreeGrafter"/>
</dbReference>
<comment type="subcellular location">
    <subcellularLocation>
        <location evidence="1">Cell inner membrane</location>
        <topology evidence="1">Multi-pass membrane protein</topology>
    </subcellularLocation>
</comment>
<evidence type="ECO:0000313" key="7">
    <source>
        <dbReference type="EMBL" id="OIQ79040.1"/>
    </source>
</evidence>
<comment type="caution">
    <text evidence="7">The sequence shown here is derived from an EMBL/GenBank/DDBJ whole genome shotgun (WGS) entry which is preliminary data.</text>
</comment>
<keyword evidence="3 6" id="KW-0812">Transmembrane</keyword>
<keyword evidence="2" id="KW-1003">Cell membrane</keyword>
<dbReference type="Pfam" id="PF06965">
    <property type="entry name" value="Na_H_antiport_1"/>
    <property type="match status" value="1"/>
</dbReference>
<gene>
    <name evidence="7" type="primary">nhaA_3</name>
    <name evidence="7" type="ORF">GALL_392350</name>
</gene>
<evidence type="ECO:0000256" key="3">
    <source>
        <dbReference type="ARBA" id="ARBA00022692"/>
    </source>
</evidence>
<feature type="transmembrane region" description="Helical" evidence="6">
    <location>
        <begin position="104"/>
        <end position="125"/>
    </location>
</feature>
<dbReference type="NCBIfam" id="TIGR00773">
    <property type="entry name" value="NhaA"/>
    <property type="match status" value="1"/>
</dbReference>
<dbReference type="EMBL" id="MLJW01001285">
    <property type="protein sequence ID" value="OIQ79040.1"/>
    <property type="molecule type" value="Genomic_DNA"/>
</dbReference>
<protein>
    <submittedName>
        <fullName evidence="7">Na(+)/H(+) antiporter NhaA</fullName>
    </submittedName>
</protein>
<feature type="transmembrane region" description="Helical" evidence="6">
    <location>
        <begin position="265"/>
        <end position="288"/>
    </location>
</feature>
<feature type="transmembrane region" description="Helical" evidence="6">
    <location>
        <begin position="219"/>
        <end position="245"/>
    </location>
</feature>
<dbReference type="GO" id="GO:0005886">
    <property type="term" value="C:plasma membrane"/>
    <property type="evidence" value="ECO:0007669"/>
    <property type="project" value="UniProtKB-SubCell"/>
</dbReference>
<feature type="transmembrane region" description="Helical" evidence="6">
    <location>
        <begin position="300"/>
        <end position="323"/>
    </location>
</feature>
<accession>A0A1J5Q6N5</accession>
<dbReference type="AlphaFoldDB" id="A0A1J5Q6N5"/>
<dbReference type="GO" id="GO:0006885">
    <property type="term" value="P:regulation of pH"/>
    <property type="evidence" value="ECO:0007669"/>
    <property type="project" value="InterPro"/>
</dbReference>
<dbReference type="InterPro" id="IPR004670">
    <property type="entry name" value="NhaA"/>
</dbReference>
<feature type="transmembrane region" description="Helical" evidence="6">
    <location>
        <begin position="21"/>
        <end position="43"/>
    </location>
</feature>
<feature type="transmembrane region" description="Helical" evidence="6">
    <location>
        <begin position="343"/>
        <end position="363"/>
    </location>
</feature>
<dbReference type="PANTHER" id="PTHR30341:SF0">
    <property type="entry name" value="NA(+)_H(+) ANTIPORTER NHAA"/>
    <property type="match status" value="1"/>
</dbReference>
<keyword evidence="5 6" id="KW-0472">Membrane</keyword>
<organism evidence="7">
    <name type="scientific">mine drainage metagenome</name>
    <dbReference type="NCBI Taxonomy" id="410659"/>
    <lineage>
        <taxon>unclassified sequences</taxon>
        <taxon>metagenomes</taxon>
        <taxon>ecological metagenomes</taxon>
    </lineage>
</organism>
<dbReference type="HAMAP" id="MF_01844">
    <property type="entry name" value="NhaA"/>
    <property type="match status" value="1"/>
</dbReference>
<reference evidence="7" key="1">
    <citation type="submission" date="2016-10" db="EMBL/GenBank/DDBJ databases">
        <title>Sequence of Gallionella enrichment culture.</title>
        <authorList>
            <person name="Poehlein A."/>
            <person name="Muehling M."/>
            <person name="Daniel R."/>
        </authorList>
    </citation>
    <scope>NUCLEOTIDE SEQUENCE</scope>
</reference>